<dbReference type="Pfam" id="PF02441">
    <property type="entry name" value="Flavoprotein"/>
    <property type="match status" value="1"/>
</dbReference>
<dbReference type="AlphaFoldDB" id="A0A9X1NKT2"/>
<name>A0A9X1NKT2_9ACTN</name>
<proteinExistence type="predicted"/>
<dbReference type="EMBL" id="JAJOMB010000035">
    <property type="protein sequence ID" value="MCD5316837.1"/>
    <property type="molecule type" value="Genomic_DNA"/>
</dbReference>
<reference evidence="2" key="1">
    <citation type="submission" date="2021-11" db="EMBL/GenBank/DDBJ databases">
        <title>Streptomyces corallinus and Kineosporia corallina sp. nov., two new coral-derived marine actinobacteria.</title>
        <authorList>
            <person name="Buangrab K."/>
            <person name="Sutthacheep M."/>
            <person name="Yeemin T."/>
            <person name="Harunari E."/>
            <person name="Igarashi Y."/>
            <person name="Sripreechasak P."/>
            <person name="Kanchanasin P."/>
            <person name="Tanasupawat S."/>
            <person name="Phongsopitanun W."/>
        </authorList>
    </citation>
    <scope>NUCLEOTIDE SEQUENCE</scope>
    <source>
        <strain evidence="2">JCM 31032</strain>
    </source>
</reference>
<feature type="domain" description="Flavoprotein" evidence="1">
    <location>
        <begin position="7"/>
        <end position="125"/>
    </location>
</feature>
<comment type="caution">
    <text evidence="2">The sequence shown here is derived from an EMBL/GenBank/DDBJ whole genome shotgun (WGS) entry which is preliminary data.</text>
</comment>
<evidence type="ECO:0000259" key="1">
    <source>
        <dbReference type="Pfam" id="PF02441"/>
    </source>
</evidence>
<organism evidence="2 3">
    <name type="scientific">Kineosporia babensis</name>
    <dbReference type="NCBI Taxonomy" id="499548"/>
    <lineage>
        <taxon>Bacteria</taxon>
        <taxon>Bacillati</taxon>
        <taxon>Actinomycetota</taxon>
        <taxon>Actinomycetes</taxon>
        <taxon>Kineosporiales</taxon>
        <taxon>Kineosporiaceae</taxon>
        <taxon>Kineosporia</taxon>
    </lineage>
</organism>
<dbReference type="SUPFAM" id="SSF52507">
    <property type="entry name" value="Homo-oligomeric flavin-containing Cys decarboxylases, HFCD"/>
    <property type="match status" value="1"/>
</dbReference>
<sequence length="178" mass="19251">MSNRVLYLIVCAAPPARSITELIDLLHADSWNVHVIATPSAMEWIPVSTVEAQTGHPVSHRPRRPDEARSLPKADAVVVAPATFNTINQWANGTNDTLALGILNEVLGIRLPVIATVYAKPSLTSHPAFATHIGLLTGAGVIFTETESLRPTDPSHPFEWRTVTELLASFADPGAREH</sequence>
<dbReference type="Gene3D" id="3.40.50.1950">
    <property type="entry name" value="Flavin prenyltransferase-like"/>
    <property type="match status" value="1"/>
</dbReference>
<dbReference type="GO" id="GO:0003824">
    <property type="term" value="F:catalytic activity"/>
    <property type="evidence" value="ECO:0007669"/>
    <property type="project" value="InterPro"/>
</dbReference>
<dbReference type="Proteomes" id="UP001138997">
    <property type="component" value="Unassembled WGS sequence"/>
</dbReference>
<dbReference type="InterPro" id="IPR003382">
    <property type="entry name" value="Flavoprotein"/>
</dbReference>
<accession>A0A9X1NKT2</accession>
<protein>
    <submittedName>
        <fullName evidence="2">Flavoprotein</fullName>
    </submittedName>
</protein>
<evidence type="ECO:0000313" key="2">
    <source>
        <dbReference type="EMBL" id="MCD5316837.1"/>
    </source>
</evidence>
<gene>
    <name evidence="2" type="ORF">LR394_38675</name>
</gene>
<dbReference type="RefSeq" id="WP_231449688.1">
    <property type="nucleotide sequence ID" value="NZ_JAJOMB010000035.1"/>
</dbReference>
<keyword evidence="3" id="KW-1185">Reference proteome</keyword>
<evidence type="ECO:0000313" key="3">
    <source>
        <dbReference type="Proteomes" id="UP001138997"/>
    </source>
</evidence>
<dbReference type="InterPro" id="IPR036551">
    <property type="entry name" value="Flavin_trans-like"/>
</dbReference>